<evidence type="ECO:0000256" key="6">
    <source>
        <dbReference type="SAM" id="Phobius"/>
    </source>
</evidence>
<dbReference type="CDD" id="cd17365">
    <property type="entry name" value="MFS_PcaK_like"/>
    <property type="match status" value="1"/>
</dbReference>
<keyword evidence="4 6" id="KW-1133">Transmembrane helix</keyword>
<evidence type="ECO:0000313" key="8">
    <source>
        <dbReference type="EMBL" id="REI21243.1"/>
    </source>
</evidence>
<feature type="transmembrane region" description="Helical" evidence="6">
    <location>
        <begin position="61"/>
        <end position="81"/>
    </location>
</feature>
<comment type="subcellular location">
    <subcellularLocation>
        <location evidence="1">Cell membrane</location>
        <topology evidence="1">Multi-pass membrane protein</topology>
    </subcellularLocation>
</comment>
<feature type="transmembrane region" description="Helical" evidence="6">
    <location>
        <begin position="88"/>
        <end position="106"/>
    </location>
</feature>
<organism evidence="8 9">
    <name type="scientific">Staphylococcus felis</name>
    <dbReference type="NCBI Taxonomy" id="46127"/>
    <lineage>
        <taxon>Bacteria</taxon>
        <taxon>Bacillati</taxon>
        <taxon>Bacillota</taxon>
        <taxon>Bacilli</taxon>
        <taxon>Bacillales</taxon>
        <taxon>Staphylococcaceae</taxon>
        <taxon>Staphylococcus</taxon>
    </lineage>
</organism>
<feature type="transmembrane region" description="Helical" evidence="6">
    <location>
        <begin position="380"/>
        <end position="404"/>
    </location>
</feature>
<dbReference type="PROSITE" id="PS50850">
    <property type="entry name" value="MFS"/>
    <property type="match status" value="1"/>
</dbReference>
<dbReference type="KEGG" id="sfq:C7J90_05205"/>
<dbReference type="InterPro" id="IPR020846">
    <property type="entry name" value="MFS_dom"/>
</dbReference>
<evidence type="ECO:0000256" key="4">
    <source>
        <dbReference type="ARBA" id="ARBA00022989"/>
    </source>
</evidence>
<feature type="transmembrane region" description="Helical" evidence="6">
    <location>
        <begin position="286"/>
        <end position="309"/>
    </location>
</feature>
<name>A0AAX1RVQ6_9STAP</name>
<feature type="transmembrane region" description="Helical" evidence="6">
    <location>
        <begin position="254"/>
        <end position="274"/>
    </location>
</feature>
<dbReference type="Proteomes" id="UP000256337">
    <property type="component" value="Unassembled WGS sequence"/>
</dbReference>
<feature type="transmembrane region" description="Helical" evidence="6">
    <location>
        <begin position="410"/>
        <end position="431"/>
    </location>
</feature>
<feature type="transmembrane region" description="Helical" evidence="6">
    <location>
        <begin position="21"/>
        <end position="41"/>
    </location>
</feature>
<feature type="transmembrane region" description="Helical" evidence="6">
    <location>
        <begin position="145"/>
        <end position="171"/>
    </location>
</feature>
<keyword evidence="3 6" id="KW-0812">Transmembrane</keyword>
<dbReference type="GO" id="GO:0005886">
    <property type="term" value="C:plasma membrane"/>
    <property type="evidence" value="ECO:0007669"/>
    <property type="project" value="UniProtKB-SubCell"/>
</dbReference>
<feature type="transmembrane region" description="Helical" evidence="6">
    <location>
        <begin position="345"/>
        <end position="368"/>
    </location>
</feature>
<proteinExistence type="predicted"/>
<feature type="domain" description="Major facilitator superfamily (MFS) profile" evidence="7">
    <location>
        <begin position="23"/>
        <end position="436"/>
    </location>
</feature>
<evidence type="ECO:0000259" key="7">
    <source>
        <dbReference type="PROSITE" id="PS50850"/>
    </source>
</evidence>
<sequence>MKPTVDVKTVIDQSHVNPFHIKLLITFIIITMFDGYDMFYLGNIIPSLIQDWGITTTTAGILMSSGLVGMALGAVILGMVADRMGRRFTVSFAIFTFSIFTFIASFAVEPIFFAICRFLAGLGLGGVIPVLNASLGEFLPKKRRIAIVTLVNIGAPIGGMLTSLTAIYIVPHFGWRPVLWIGSLPLFLIPFVLKVLPNSPEYNFRNRQFEKLSDVLNKITGKNIYNANDFKYTFTSQNVKNQSSVKSLFTDKRAVSTLLFWVAVFMNLVALYGLSTWIPSIMVQAGYSLTLGISFLLILKLGAIVGAVIGGGFTNRFNAKFVIVVYFIVGFIALIILGLKPPFIISYILLFISGAATNGTQMLMNSYIAQFYPTHIKATGTGWSIGIGRIGGIVSPIIGGLILSSIAMPYIVNFLLFAIPCFIAAISFFYVQEKYSVFRA</sequence>
<evidence type="ECO:0000256" key="5">
    <source>
        <dbReference type="ARBA" id="ARBA00023136"/>
    </source>
</evidence>
<dbReference type="InterPro" id="IPR011701">
    <property type="entry name" value="MFS"/>
</dbReference>
<evidence type="ECO:0000313" key="9">
    <source>
        <dbReference type="Proteomes" id="UP000256337"/>
    </source>
</evidence>
<comment type="caution">
    <text evidence="8">The sequence shown here is derived from an EMBL/GenBank/DDBJ whole genome shotgun (WGS) entry which is preliminary data.</text>
</comment>
<dbReference type="InterPro" id="IPR005829">
    <property type="entry name" value="Sugar_transporter_CS"/>
</dbReference>
<dbReference type="SUPFAM" id="SSF103473">
    <property type="entry name" value="MFS general substrate transporter"/>
    <property type="match status" value="1"/>
</dbReference>
<dbReference type="PROSITE" id="PS00216">
    <property type="entry name" value="SUGAR_TRANSPORT_1"/>
    <property type="match status" value="1"/>
</dbReference>
<feature type="transmembrane region" description="Helical" evidence="6">
    <location>
        <begin position="177"/>
        <end position="196"/>
    </location>
</feature>
<dbReference type="GO" id="GO:0046943">
    <property type="term" value="F:carboxylic acid transmembrane transporter activity"/>
    <property type="evidence" value="ECO:0007669"/>
    <property type="project" value="TreeGrafter"/>
</dbReference>
<reference evidence="8 9" key="1">
    <citation type="journal article" date="2018" name="Vet. Microbiol.">
        <title>Characterisation of Staphylococcus felis isolated from cats using whole genome sequencing.</title>
        <authorList>
            <person name="Worthing K."/>
            <person name="Pang S."/>
            <person name="Trott D.J."/>
            <person name="Abraham S."/>
            <person name="Coombs G.W."/>
            <person name="Jordan D."/>
            <person name="McIntyre L."/>
            <person name="Davies M.R."/>
            <person name="Norris J."/>
        </authorList>
    </citation>
    <scope>NUCLEOTIDE SEQUENCE [LARGE SCALE GENOMIC DNA]</scope>
    <source>
        <strain evidence="8 9">F25</strain>
    </source>
</reference>
<protein>
    <submittedName>
        <fullName evidence="8">MFS transporter</fullName>
    </submittedName>
</protein>
<feature type="transmembrane region" description="Helical" evidence="6">
    <location>
        <begin position="321"/>
        <end position="339"/>
    </location>
</feature>
<accession>A0AAX1RVQ6</accession>
<dbReference type="Gene3D" id="1.20.1250.20">
    <property type="entry name" value="MFS general substrate transporter like domains"/>
    <property type="match status" value="1"/>
</dbReference>
<dbReference type="GeneID" id="48057615"/>
<dbReference type="Pfam" id="PF07690">
    <property type="entry name" value="MFS_1"/>
    <property type="match status" value="1"/>
</dbReference>
<dbReference type="PANTHER" id="PTHR23508">
    <property type="entry name" value="CARBOXYLIC ACID TRANSPORTER PROTEIN HOMOLOG"/>
    <property type="match status" value="1"/>
</dbReference>
<keyword evidence="2" id="KW-0813">Transport</keyword>
<feature type="transmembrane region" description="Helical" evidence="6">
    <location>
        <begin position="112"/>
        <end position="133"/>
    </location>
</feature>
<dbReference type="EMBL" id="QKYD01000110">
    <property type="protein sequence ID" value="REI21243.1"/>
    <property type="molecule type" value="Genomic_DNA"/>
</dbReference>
<keyword evidence="5 6" id="KW-0472">Membrane</keyword>
<dbReference type="InterPro" id="IPR036259">
    <property type="entry name" value="MFS_trans_sf"/>
</dbReference>
<evidence type="ECO:0000256" key="3">
    <source>
        <dbReference type="ARBA" id="ARBA00022692"/>
    </source>
</evidence>
<evidence type="ECO:0000256" key="2">
    <source>
        <dbReference type="ARBA" id="ARBA00022448"/>
    </source>
</evidence>
<dbReference type="AlphaFoldDB" id="A0AAX1RVQ6"/>
<gene>
    <name evidence="8" type="ORF">DOS76_07290</name>
</gene>
<dbReference type="RefSeq" id="WP_103210121.1">
    <property type="nucleotide sequence ID" value="NZ_CAJUZQ010000035.1"/>
</dbReference>
<dbReference type="PANTHER" id="PTHR23508:SF10">
    <property type="entry name" value="CARBOXYLIC ACID TRANSPORTER PROTEIN HOMOLOG"/>
    <property type="match status" value="1"/>
</dbReference>
<evidence type="ECO:0000256" key="1">
    <source>
        <dbReference type="ARBA" id="ARBA00004651"/>
    </source>
</evidence>